<evidence type="ECO:0000313" key="4">
    <source>
        <dbReference type="EMBL" id="OAP56271.1"/>
    </source>
</evidence>
<dbReference type="OrthoDB" id="1933717at2759"/>
<keyword evidence="5" id="KW-1185">Reference proteome</keyword>
<dbReference type="AlphaFoldDB" id="A0A178Z9Y6"/>
<evidence type="ECO:0000256" key="1">
    <source>
        <dbReference type="ARBA" id="ARBA00006484"/>
    </source>
</evidence>
<comment type="similarity">
    <text evidence="1 3">Belongs to the short-chain dehydrogenases/reductases (SDR) family.</text>
</comment>
<reference evidence="4 5" key="1">
    <citation type="submission" date="2016-04" db="EMBL/GenBank/DDBJ databases">
        <title>Draft genome of Fonsecaea erecta CBS 125763.</title>
        <authorList>
            <person name="Weiss V.A."/>
            <person name="Vicente V.A."/>
            <person name="Raittz R.T."/>
            <person name="Moreno L.F."/>
            <person name="De Souza E.M."/>
            <person name="Pedrosa F.O."/>
            <person name="Steffens M.B."/>
            <person name="Faoro H."/>
            <person name="Tadra-Sfeir M.Z."/>
            <person name="Najafzadeh M.J."/>
            <person name="Felipe M.S."/>
            <person name="Teixeira M."/>
            <person name="Sun J."/>
            <person name="Xi L."/>
            <person name="Gomes R."/>
            <person name="De Azevedo C.M."/>
            <person name="Salgado C.G."/>
            <person name="Da Silva M.B."/>
            <person name="Nascimento M.F."/>
            <person name="Queiroz-Telles F."/>
            <person name="Attili D.S."/>
            <person name="Gorbushina A."/>
        </authorList>
    </citation>
    <scope>NUCLEOTIDE SEQUENCE [LARGE SCALE GENOMIC DNA]</scope>
    <source>
        <strain evidence="4 5">CBS 125763</strain>
    </source>
</reference>
<dbReference type="PANTHER" id="PTHR42901:SF1">
    <property type="entry name" value="ALCOHOL DEHYDROGENASE"/>
    <property type="match status" value="1"/>
</dbReference>
<accession>A0A178Z9Y6</accession>
<gene>
    <name evidence="4" type="ORF">AYL99_09450</name>
</gene>
<organism evidence="4 5">
    <name type="scientific">Fonsecaea erecta</name>
    <dbReference type="NCBI Taxonomy" id="1367422"/>
    <lineage>
        <taxon>Eukaryota</taxon>
        <taxon>Fungi</taxon>
        <taxon>Dikarya</taxon>
        <taxon>Ascomycota</taxon>
        <taxon>Pezizomycotina</taxon>
        <taxon>Eurotiomycetes</taxon>
        <taxon>Chaetothyriomycetidae</taxon>
        <taxon>Chaetothyriales</taxon>
        <taxon>Herpotrichiellaceae</taxon>
        <taxon>Fonsecaea</taxon>
    </lineage>
</organism>
<protein>
    <submittedName>
        <fullName evidence="4">Uncharacterized protein</fullName>
    </submittedName>
</protein>
<evidence type="ECO:0000313" key="5">
    <source>
        <dbReference type="Proteomes" id="UP000078343"/>
    </source>
</evidence>
<dbReference type="GO" id="GO:0016491">
    <property type="term" value="F:oxidoreductase activity"/>
    <property type="evidence" value="ECO:0007669"/>
    <property type="project" value="UniProtKB-KW"/>
</dbReference>
<keyword evidence="2" id="KW-0560">Oxidoreductase</keyword>
<name>A0A178Z9Y6_9EURO</name>
<dbReference type="Proteomes" id="UP000078343">
    <property type="component" value="Unassembled WGS sequence"/>
</dbReference>
<evidence type="ECO:0000256" key="3">
    <source>
        <dbReference type="RuleBase" id="RU000363"/>
    </source>
</evidence>
<dbReference type="InterPro" id="IPR036291">
    <property type="entry name" value="NAD(P)-bd_dom_sf"/>
</dbReference>
<comment type="caution">
    <text evidence="4">The sequence shown here is derived from an EMBL/GenBank/DDBJ whole genome shotgun (WGS) entry which is preliminary data.</text>
</comment>
<dbReference type="Pfam" id="PF00106">
    <property type="entry name" value="adh_short"/>
    <property type="match status" value="1"/>
</dbReference>
<dbReference type="SUPFAM" id="SSF51735">
    <property type="entry name" value="NAD(P)-binding Rossmann-fold domains"/>
    <property type="match status" value="1"/>
</dbReference>
<evidence type="ECO:0000256" key="2">
    <source>
        <dbReference type="ARBA" id="ARBA00023002"/>
    </source>
</evidence>
<dbReference type="Gene3D" id="3.40.50.720">
    <property type="entry name" value="NAD(P)-binding Rossmann-like Domain"/>
    <property type="match status" value="1"/>
</dbReference>
<proteinExistence type="inferred from homology"/>
<dbReference type="PRINTS" id="PR00081">
    <property type="entry name" value="GDHRDH"/>
</dbReference>
<dbReference type="RefSeq" id="XP_018689638.1">
    <property type="nucleotide sequence ID" value="XM_018840957.1"/>
</dbReference>
<dbReference type="PRINTS" id="PR00080">
    <property type="entry name" value="SDRFAMILY"/>
</dbReference>
<dbReference type="InterPro" id="IPR002347">
    <property type="entry name" value="SDR_fam"/>
</dbReference>
<sequence>MTFTTKVEHLEPYGRLSPAKLASGFASKNILISGGGYGIGASIAHAFAEAHAAGIVLAGRTVSKLKATTEEIKSAYPRTVVEYRTVDITSEESVKAMFSSLDSPVDVLINNAGYLAQPENFVEADLKEWWKAFEVNVLGTAFVLQQFLQARAKQNATEQAVIVNINTSGAYNVLVPSLSAYAASKAAMWRMMELITMDIQAATELSGGARIISIHP</sequence>
<dbReference type="GeneID" id="30013618"/>
<dbReference type="EMBL" id="LVYI01000009">
    <property type="protein sequence ID" value="OAP56271.1"/>
    <property type="molecule type" value="Genomic_DNA"/>
</dbReference>
<dbReference type="STRING" id="1367422.A0A178Z9Y6"/>
<dbReference type="PANTHER" id="PTHR42901">
    <property type="entry name" value="ALCOHOL DEHYDROGENASE"/>
    <property type="match status" value="1"/>
</dbReference>